<dbReference type="SUPFAM" id="SSF51735">
    <property type="entry name" value="NAD(P)-binding Rossmann-fold domains"/>
    <property type="match status" value="1"/>
</dbReference>
<dbReference type="GO" id="GO:0000166">
    <property type="term" value="F:nucleotide binding"/>
    <property type="evidence" value="ECO:0007669"/>
    <property type="project" value="InterPro"/>
</dbReference>
<dbReference type="InterPro" id="IPR051317">
    <property type="entry name" value="Gfo/Idh/MocA_oxidoreduct"/>
</dbReference>
<proteinExistence type="predicted"/>
<dbReference type="Pfam" id="PF01408">
    <property type="entry name" value="GFO_IDH_MocA"/>
    <property type="match status" value="1"/>
</dbReference>
<dbReference type="RefSeq" id="WP_144563617.1">
    <property type="nucleotide sequence ID" value="NZ_VIVN01000003.1"/>
</dbReference>
<dbReference type="SUPFAM" id="SSF55347">
    <property type="entry name" value="Glyceraldehyde-3-phosphate dehydrogenase-like, C-terminal domain"/>
    <property type="match status" value="1"/>
</dbReference>
<keyword evidence="4" id="KW-1185">Reference proteome</keyword>
<organism evidence="3 4">
    <name type="scientific">Neobacillus bataviensis</name>
    <dbReference type="NCBI Taxonomy" id="220685"/>
    <lineage>
        <taxon>Bacteria</taxon>
        <taxon>Bacillati</taxon>
        <taxon>Bacillota</taxon>
        <taxon>Bacilli</taxon>
        <taxon>Bacillales</taxon>
        <taxon>Bacillaceae</taxon>
        <taxon>Neobacillus</taxon>
    </lineage>
</organism>
<protein>
    <submittedName>
        <fullName evidence="3">Putative dehydrogenase</fullName>
    </submittedName>
</protein>
<accession>A0A561DP47</accession>
<dbReference type="Proteomes" id="UP000319671">
    <property type="component" value="Unassembled WGS sequence"/>
</dbReference>
<dbReference type="InterPro" id="IPR055170">
    <property type="entry name" value="GFO_IDH_MocA-like_dom"/>
</dbReference>
<dbReference type="PANTHER" id="PTHR43708">
    <property type="entry name" value="CONSERVED EXPRESSED OXIDOREDUCTASE (EUROFUNG)"/>
    <property type="match status" value="1"/>
</dbReference>
<name>A0A561DP47_9BACI</name>
<comment type="caution">
    <text evidence="3">The sequence shown here is derived from an EMBL/GenBank/DDBJ whole genome shotgun (WGS) entry which is preliminary data.</text>
</comment>
<evidence type="ECO:0000259" key="2">
    <source>
        <dbReference type="Pfam" id="PF22725"/>
    </source>
</evidence>
<dbReference type="InterPro" id="IPR000683">
    <property type="entry name" value="Gfo/Idh/MocA-like_OxRdtase_N"/>
</dbReference>
<feature type="domain" description="GFO/IDH/MocA-like oxidoreductase" evidence="2">
    <location>
        <begin position="135"/>
        <end position="254"/>
    </location>
</feature>
<evidence type="ECO:0000259" key="1">
    <source>
        <dbReference type="Pfam" id="PF01408"/>
    </source>
</evidence>
<dbReference type="PANTHER" id="PTHR43708:SF8">
    <property type="entry name" value="OXIDOREDUCTASE"/>
    <property type="match status" value="1"/>
</dbReference>
<dbReference type="Gene3D" id="3.40.50.720">
    <property type="entry name" value="NAD(P)-binding Rossmann-like Domain"/>
    <property type="match status" value="1"/>
</dbReference>
<reference evidence="3 4" key="1">
    <citation type="submission" date="2019-06" db="EMBL/GenBank/DDBJ databases">
        <title>Sorghum-associated microbial communities from plants grown in Nebraska, USA.</title>
        <authorList>
            <person name="Schachtman D."/>
        </authorList>
    </citation>
    <scope>NUCLEOTIDE SEQUENCE [LARGE SCALE GENOMIC DNA]</scope>
    <source>
        <strain evidence="3 4">2482</strain>
    </source>
</reference>
<dbReference type="AlphaFoldDB" id="A0A561DP47"/>
<sequence length="356" mass="39835">MTNSLRIIQVGLGGWGWSWTQVVLDSPHWELAAVVDINQELLNKACQYYQINPKTAFNSLSEAVKEVEADAVLILVPPDYHANIALEAFEHGLHCIVEKPLAGTLEDCKKIVEAAERSGCNIMVSQNYRFKRAPQTVRKVIEQNVIGELGSVYINFQKSPDFTGFRTEMDEPLIIDMAIHHFDQIRGILGLEPVSVKAHSWNPTWSSFKGNAVASVVFEMSNGAVVSYTGSWVSRGWETTWDGDWRIQGEEGEIFWANNEVTVTPHDVFKSVFMQGAIEKNGKLEVDLVDLQLEERLASLQEFAESIHENREPETSGRDNLNSLAMVLGAVQSAKTGEKVYIEDVLAAVKREEITQ</sequence>
<dbReference type="InterPro" id="IPR036291">
    <property type="entry name" value="NAD(P)-bd_dom_sf"/>
</dbReference>
<dbReference type="EMBL" id="VIVN01000003">
    <property type="protein sequence ID" value="TWE05089.1"/>
    <property type="molecule type" value="Genomic_DNA"/>
</dbReference>
<dbReference type="Gene3D" id="3.30.360.10">
    <property type="entry name" value="Dihydrodipicolinate Reductase, domain 2"/>
    <property type="match status" value="1"/>
</dbReference>
<evidence type="ECO:0000313" key="4">
    <source>
        <dbReference type="Proteomes" id="UP000319671"/>
    </source>
</evidence>
<feature type="domain" description="Gfo/Idh/MocA-like oxidoreductase N-terminal" evidence="1">
    <location>
        <begin position="6"/>
        <end position="124"/>
    </location>
</feature>
<dbReference type="Pfam" id="PF22725">
    <property type="entry name" value="GFO_IDH_MocA_C3"/>
    <property type="match status" value="1"/>
</dbReference>
<evidence type="ECO:0000313" key="3">
    <source>
        <dbReference type="EMBL" id="TWE05089.1"/>
    </source>
</evidence>
<gene>
    <name evidence="3" type="ORF">FB550_103264</name>
</gene>